<keyword evidence="3" id="KW-1185">Reference proteome</keyword>
<evidence type="ECO:0000256" key="1">
    <source>
        <dbReference type="SAM" id="MobiDB-lite"/>
    </source>
</evidence>
<dbReference type="AlphaFoldDB" id="A0A9W6Y4Q3"/>
<protein>
    <submittedName>
        <fullName evidence="2">Unnamed protein product</fullName>
    </submittedName>
</protein>
<gene>
    <name evidence="2" type="ORF">Pfra01_002169600</name>
</gene>
<feature type="compositionally biased region" description="Basic and acidic residues" evidence="1">
    <location>
        <begin position="31"/>
        <end position="43"/>
    </location>
</feature>
<evidence type="ECO:0000313" key="3">
    <source>
        <dbReference type="Proteomes" id="UP001165121"/>
    </source>
</evidence>
<name>A0A9W6Y4Q3_9STRA</name>
<dbReference type="EMBL" id="BSXT01003149">
    <property type="protein sequence ID" value="GMF52808.1"/>
    <property type="molecule type" value="Genomic_DNA"/>
</dbReference>
<evidence type="ECO:0000313" key="2">
    <source>
        <dbReference type="EMBL" id="GMF52808.1"/>
    </source>
</evidence>
<organism evidence="2 3">
    <name type="scientific">Phytophthora fragariaefolia</name>
    <dbReference type="NCBI Taxonomy" id="1490495"/>
    <lineage>
        <taxon>Eukaryota</taxon>
        <taxon>Sar</taxon>
        <taxon>Stramenopiles</taxon>
        <taxon>Oomycota</taxon>
        <taxon>Peronosporomycetes</taxon>
        <taxon>Peronosporales</taxon>
        <taxon>Peronosporaceae</taxon>
        <taxon>Phytophthora</taxon>
    </lineage>
</organism>
<comment type="caution">
    <text evidence="2">The sequence shown here is derived from an EMBL/GenBank/DDBJ whole genome shotgun (WGS) entry which is preliminary data.</text>
</comment>
<proteinExistence type="predicted"/>
<reference evidence="2" key="1">
    <citation type="submission" date="2023-04" db="EMBL/GenBank/DDBJ databases">
        <title>Phytophthora fragariaefolia NBRC 109709.</title>
        <authorList>
            <person name="Ichikawa N."/>
            <person name="Sato H."/>
            <person name="Tonouchi N."/>
        </authorList>
    </citation>
    <scope>NUCLEOTIDE SEQUENCE</scope>
    <source>
        <strain evidence="2">NBRC 109709</strain>
    </source>
</reference>
<accession>A0A9W6Y4Q3</accession>
<feature type="region of interest" description="Disordered" evidence="1">
    <location>
        <begin position="1"/>
        <end position="43"/>
    </location>
</feature>
<sequence length="154" mass="16542">MRLAVDIDAAEADADNDPVIGQSSPDEVAVDDDHRSEGDAAEHKTAVVRKVISTGCDDQQAAVDACRRNTLAMSVTKDEIADEVARLLVNSMNGAAAVADDELDADVEDTAKTVVRAAMVWRVDAAELGIVHFTSEDVKREQPNSVVVQTLRRK</sequence>
<dbReference type="Proteomes" id="UP001165121">
    <property type="component" value="Unassembled WGS sequence"/>
</dbReference>